<feature type="transmembrane region" description="Helical" evidence="2">
    <location>
        <begin position="107"/>
        <end position="125"/>
    </location>
</feature>
<feature type="compositionally biased region" description="Acidic residues" evidence="1">
    <location>
        <begin position="248"/>
        <end position="262"/>
    </location>
</feature>
<feature type="transmembrane region" description="Helical" evidence="2">
    <location>
        <begin position="71"/>
        <end position="95"/>
    </location>
</feature>
<reference evidence="3 4" key="1">
    <citation type="journal article" date="2014" name="Nat. Commun.">
        <title>Molecular traces of alternative social organization in a termite genome.</title>
        <authorList>
            <person name="Terrapon N."/>
            <person name="Li C."/>
            <person name="Robertson H.M."/>
            <person name="Ji L."/>
            <person name="Meng X."/>
            <person name="Booth W."/>
            <person name="Chen Z."/>
            <person name="Childers C.P."/>
            <person name="Glastad K.M."/>
            <person name="Gokhale K."/>
            <person name="Gowin J."/>
            <person name="Gronenberg W."/>
            <person name="Hermansen R.A."/>
            <person name="Hu H."/>
            <person name="Hunt B.G."/>
            <person name="Huylmans A.K."/>
            <person name="Khalil S.M."/>
            <person name="Mitchell R.D."/>
            <person name="Munoz-Torres M.C."/>
            <person name="Mustard J.A."/>
            <person name="Pan H."/>
            <person name="Reese J.T."/>
            <person name="Scharf M.E."/>
            <person name="Sun F."/>
            <person name="Vogel H."/>
            <person name="Xiao J."/>
            <person name="Yang W."/>
            <person name="Yang Z."/>
            <person name="Yang Z."/>
            <person name="Zhou J."/>
            <person name="Zhu J."/>
            <person name="Brent C.S."/>
            <person name="Elsik C.G."/>
            <person name="Goodisman M.A."/>
            <person name="Liberles D.A."/>
            <person name="Roe R.M."/>
            <person name="Vargo E.L."/>
            <person name="Vilcinskas A."/>
            <person name="Wang J."/>
            <person name="Bornberg-Bauer E."/>
            <person name="Korb J."/>
            <person name="Zhang G."/>
            <person name="Liebig J."/>
        </authorList>
    </citation>
    <scope>NUCLEOTIDE SEQUENCE [LARGE SCALE GENOMIC DNA]</scope>
    <source>
        <tissue evidence="3">Whole organism</tissue>
    </source>
</reference>
<dbReference type="InParanoid" id="A0A067QV62"/>
<protein>
    <submittedName>
        <fullName evidence="3">Uncharacterized protein</fullName>
    </submittedName>
</protein>
<sequence length="279" mass="31546">MDIDYRKFAKILATLDMYLSVAVFMIWVFQPSDDIRLGKYAIFVGIDVDIFYTNNYNHTDKHDVENSSREFFVTLTSMFAISEAVCSAFLLWGFIKNVVGYTDPWMSFKFSSFLLQIGCLTYYFVVNEIWSPSIVIPTSLSIVYSCIALQIVAKAVYQLEEHRSSDTDEKYSFCETVCRSFYTRISRAQEETISAQRAEEGPISAQTDEEGPISAQRAEEGPISAQTDEEGPISAQRDEEGLVSAQRDEEEPVSAQRDEEEPFSAQKPKEGSDSANTTD</sequence>
<feature type="transmembrane region" description="Helical" evidence="2">
    <location>
        <begin position="12"/>
        <end position="30"/>
    </location>
</feature>
<keyword evidence="2" id="KW-0472">Membrane</keyword>
<keyword evidence="4" id="KW-1185">Reference proteome</keyword>
<evidence type="ECO:0000256" key="1">
    <source>
        <dbReference type="SAM" id="MobiDB-lite"/>
    </source>
</evidence>
<gene>
    <name evidence="3" type="ORF">L798_12904</name>
</gene>
<accession>A0A067QV62</accession>
<organism evidence="3 4">
    <name type="scientific">Zootermopsis nevadensis</name>
    <name type="common">Dampwood termite</name>
    <dbReference type="NCBI Taxonomy" id="136037"/>
    <lineage>
        <taxon>Eukaryota</taxon>
        <taxon>Metazoa</taxon>
        <taxon>Ecdysozoa</taxon>
        <taxon>Arthropoda</taxon>
        <taxon>Hexapoda</taxon>
        <taxon>Insecta</taxon>
        <taxon>Pterygota</taxon>
        <taxon>Neoptera</taxon>
        <taxon>Polyneoptera</taxon>
        <taxon>Dictyoptera</taxon>
        <taxon>Blattodea</taxon>
        <taxon>Blattoidea</taxon>
        <taxon>Termitoidae</taxon>
        <taxon>Termopsidae</taxon>
        <taxon>Zootermopsis</taxon>
    </lineage>
</organism>
<keyword evidence="2" id="KW-1133">Transmembrane helix</keyword>
<proteinExistence type="predicted"/>
<feature type="region of interest" description="Disordered" evidence="1">
    <location>
        <begin position="192"/>
        <end position="279"/>
    </location>
</feature>
<evidence type="ECO:0000313" key="3">
    <source>
        <dbReference type="EMBL" id="KDR12947.1"/>
    </source>
</evidence>
<dbReference type="EMBL" id="KK852981">
    <property type="protein sequence ID" value="KDR12947.1"/>
    <property type="molecule type" value="Genomic_DNA"/>
</dbReference>
<keyword evidence="2" id="KW-0812">Transmembrane</keyword>
<dbReference type="AlphaFoldDB" id="A0A067QV62"/>
<evidence type="ECO:0000256" key="2">
    <source>
        <dbReference type="SAM" id="Phobius"/>
    </source>
</evidence>
<evidence type="ECO:0000313" key="4">
    <source>
        <dbReference type="Proteomes" id="UP000027135"/>
    </source>
</evidence>
<feature type="transmembrane region" description="Helical" evidence="2">
    <location>
        <begin position="131"/>
        <end position="153"/>
    </location>
</feature>
<dbReference type="Proteomes" id="UP000027135">
    <property type="component" value="Unassembled WGS sequence"/>
</dbReference>
<name>A0A067QV62_ZOONE</name>
<dbReference type="eggNOG" id="ENOG502S5YR">
    <property type="taxonomic scope" value="Eukaryota"/>
</dbReference>